<dbReference type="InterPro" id="IPR011990">
    <property type="entry name" value="TPR-like_helical_dom_sf"/>
</dbReference>
<dbReference type="PANTHER" id="PTHR47934:SF6">
    <property type="entry name" value="MITOCHONDRIAL GROUP I INTRON SPLICING FACTOR CCM1-RELATED"/>
    <property type="match status" value="1"/>
</dbReference>
<keyword evidence="6" id="KW-1185">Reference proteome</keyword>
<name>A0A1E7EUP0_9STRA</name>
<dbReference type="GO" id="GO:0005739">
    <property type="term" value="C:mitochondrion"/>
    <property type="evidence" value="ECO:0007669"/>
    <property type="project" value="TreeGrafter"/>
</dbReference>
<dbReference type="PROSITE" id="PS51375">
    <property type="entry name" value="PPR"/>
    <property type="match status" value="1"/>
</dbReference>
<protein>
    <recommendedName>
        <fullName evidence="4">PROP1-like PPR domain-containing protein</fullName>
    </recommendedName>
</protein>
<organism evidence="5 6">
    <name type="scientific">Fragilariopsis cylindrus CCMP1102</name>
    <dbReference type="NCBI Taxonomy" id="635003"/>
    <lineage>
        <taxon>Eukaryota</taxon>
        <taxon>Sar</taxon>
        <taxon>Stramenopiles</taxon>
        <taxon>Ochrophyta</taxon>
        <taxon>Bacillariophyta</taxon>
        <taxon>Bacillariophyceae</taxon>
        <taxon>Bacillariophycidae</taxon>
        <taxon>Bacillariales</taxon>
        <taxon>Bacillariaceae</taxon>
        <taxon>Fragilariopsis</taxon>
    </lineage>
</organism>
<dbReference type="InterPro" id="IPR051114">
    <property type="entry name" value="Mito_RNA_Proc_CCM1"/>
</dbReference>
<dbReference type="KEGG" id="fcy:FRACYDRAFT_248376"/>
<feature type="repeat" description="PPR" evidence="2">
    <location>
        <begin position="692"/>
        <end position="726"/>
    </location>
</feature>
<accession>A0A1E7EUP0</accession>
<dbReference type="InParanoid" id="A0A1E7EUP0"/>
<dbReference type="PANTHER" id="PTHR47934">
    <property type="entry name" value="PENTATRICOPEPTIDE REPEAT-CONTAINING PROTEIN PET309, MITOCHONDRIAL"/>
    <property type="match status" value="1"/>
</dbReference>
<feature type="domain" description="PROP1-like PPR" evidence="4">
    <location>
        <begin position="581"/>
        <end position="765"/>
    </location>
</feature>
<dbReference type="InterPro" id="IPR033443">
    <property type="entry name" value="PROP1-like_PPR_dom"/>
</dbReference>
<dbReference type="GO" id="GO:0003729">
    <property type="term" value="F:mRNA binding"/>
    <property type="evidence" value="ECO:0007669"/>
    <property type="project" value="TreeGrafter"/>
</dbReference>
<dbReference type="Pfam" id="PF17177">
    <property type="entry name" value="PPR_long"/>
    <property type="match status" value="1"/>
</dbReference>
<evidence type="ECO:0000256" key="3">
    <source>
        <dbReference type="SAM" id="MobiDB-lite"/>
    </source>
</evidence>
<dbReference type="InterPro" id="IPR002885">
    <property type="entry name" value="PPR_rpt"/>
</dbReference>
<dbReference type="EMBL" id="KV784375">
    <property type="protein sequence ID" value="OEU09524.1"/>
    <property type="molecule type" value="Genomic_DNA"/>
</dbReference>
<evidence type="ECO:0000313" key="5">
    <source>
        <dbReference type="EMBL" id="OEU09524.1"/>
    </source>
</evidence>
<dbReference type="OrthoDB" id="10265925at2759"/>
<evidence type="ECO:0000259" key="4">
    <source>
        <dbReference type="Pfam" id="PF17177"/>
    </source>
</evidence>
<gene>
    <name evidence="5" type="ORF">FRACYDRAFT_248376</name>
</gene>
<feature type="compositionally biased region" description="Low complexity" evidence="3">
    <location>
        <begin position="78"/>
        <end position="88"/>
    </location>
</feature>
<feature type="compositionally biased region" description="Basic residues" evidence="3">
    <location>
        <begin position="63"/>
        <end position="74"/>
    </location>
</feature>
<dbReference type="Gene3D" id="1.25.40.10">
    <property type="entry name" value="Tetratricopeptide repeat domain"/>
    <property type="match status" value="2"/>
</dbReference>
<dbReference type="GO" id="GO:0006396">
    <property type="term" value="P:RNA processing"/>
    <property type="evidence" value="ECO:0007669"/>
    <property type="project" value="TreeGrafter"/>
</dbReference>
<evidence type="ECO:0000256" key="1">
    <source>
        <dbReference type="ARBA" id="ARBA00022737"/>
    </source>
</evidence>
<evidence type="ECO:0000256" key="2">
    <source>
        <dbReference type="PROSITE-ProRule" id="PRU00708"/>
    </source>
</evidence>
<dbReference type="AlphaFoldDB" id="A0A1E7EUP0"/>
<dbReference type="GO" id="GO:0007005">
    <property type="term" value="P:mitochondrion organization"/>
    <property type="evidence" value="ECO:0007669"/>
    <property type="project" value="TreeGrafter"/>
</dbReference>
<dbReference type="Proteomes" id="UP000095751">
    <property type="component" value="Unassembled WGS sequence"/>
</dbReference>
<sequence length="859" mass="98147">MSPTVSGGDDDDEDDNDDDLWLASFLDRFAQTIEQDVNNIISKVDHEKSGFLVKRWEDIYKREKKRSHQRRRIMSRPNSNNNDSSNNINMKYTKPSVEDQWNEIFHRYDYRDILRSYKAYEDEDENTTNNHMKEDESSYHEDIHLSSVFRYPITTEQLSLEDYLNLTLLETNENENDVSCIENSELQSVIMSSSINSNSDEEKKKGGGSDMYQNAILRSMSLLIAMKPEDWRRFDSGIPLNKETGIHTEPKFAIDDGGMGNSNNEIHSNSNITYVREFLQNVTQRKYNLTSSVINLLLAHLVTSTEIDNRMIGNGCLQIFKEMKILAESGHRCRPDSTTYRILIIAFIRRLQGPGEAIKLSQEMMESSSSIDDITPELLMEAIRACHAKMELTIATTLMETALRNNPNRINVESCILFTEMMKSENLSQKALDFYNRIQKANILSRYDEDKYLISICRWPKRNRRGDIIDLSSFWKKVLVILENKPMSAKKPDIGVWITYMSGLHYSAKNDSSLWNVVAGATRTILDSYPRNFVDGKLVAIGLDASSFMEDSMLASRILKRVADESSTQDRSFNSQTVVPFTAVKNALKICLRTSDIESASSIQASLDQLKNSYPIGAQSELYALILLCHAKVGDADNTRRNLRSMIDQDMKPGEELYSAVLHTLAVKDRYVEMEELFQSMLMNEEKGIKPGVSSYDAILLARIRARSWDGAIALYDQMKADDIIPSSRTIQGLLVAHNQKGGRTSVLSALDSLLLCNAQFDESTFRFASKTLFKEVDNDLEDFRQTIRDDGERNPNLRVASLNLVRSIRVAEIESNRQQTMHKSQDEIDKKQDETWKLATSYLLEFLKASTEHEDDIA</sequence>
<proteinExistence type="predicted"/>
<feature type="region of interest" description="Disordered" evidence="3">
    <location>
        <begin position="63"/>
        <end position="88"/>
    </location>
</feature>
<reference evidence="5 6" key="1">
    <citation type="submission" date="2016-09" db="EMBL/GenBank/DDBJ databases">
        <title>Extensive genetic diversity and differential bi-allelic expression allows diatom success in the polar Southern Ocean.</title>
        <authorList>
            <consortium name="DOE Joint Genome Institute"/>
            <person name="Mock T."/>
            <person name="Otillar R.P."/>
            <person name="Strauss J."/>
            <person name="Dupont C."/>
            <person name="Frickenhaus S."/>
            <person name="Maumus F."/>
            <person name="Mcmullan M."/>
            <person name="Sanges R."/>
            <person name="Schmutz J."/>
            <person name="Toseland A."/>
            <person name="Valas R."/>
            <person name="Veluchamy A."/>
            <person name="Ward B.J."/>
            <person name="Allen A."/>
            <person name="Barry K."/>
            <person name="Falciatore A."/>
            <person name="Ferrante M."/>
            <person name="Fortunato A.E."/>
            <person name="Gloeckner G."/>
            <person name="Gruber A."/>
            <person name="Hipkin R."/>
            <person name="Janech M."/>
            <person name="Kroth P."/>
            <person name="Leese F."/>
            <person name="Lindquist E."/>
            <person name="Lyon B.R."/>
            <person name="Martin J."/>
            <person name="Mayer C."/>
            <person name="Parker M."/>
            <person name="Quesneville H."/>
            <person name="Raymond J."/>
            <person name="Uhlig C."/>
            <person name="Valentin K.U."/>
            <person name="Worden A.Z."/>
            <person name="Armbrust E.V."/>
            <person name="Bowler C."/>
            <person name="Green B."/>
            <person name="Moulton V."/>
            <person name="Van Oosterhout C."/>
            <person name="Grigoriev I."/>
        </authorList>
    </citation>
    <scope>NUCLEOTIDE SEQUENCE [LARGE SCALE GENOMIC DNA]</scope>
    <source>
        <strain evidence="5 6">CCMP1102</strain>
    </source>
</reference>
<keyword evidence="1" id="KW-0677">Repeat</keyword>
<evidence type="ECO:0000313" key="6">
    <source>
        <dbReference type="Proteomes" id="UP000095751"/>
    </source>
</evidence>